<accession>A0ABM9DGH4</accession>
<name>A0ABM9DGH4_9HYPH</name>
<evidence type="ECO:0000313" key="2">
    <source>
        <dbReference type="Proteomes" id="UP001153050"/>
    </source>
</evidence>
<dbReference type="Gene3D" id="3.60.15.10">
    <property type="entry name" value="Ribonuclease Z/Hydroxyacylglutathione hydrolase-like"/>
    <property type="match status" value="1"/>
</dbReference>
<proteinExistence type="predicted"/>
<evidence type="ECO:0000313" key="1">
    <source>
        <dbReference type="EMBL" id="CAH2395690.1"/>
    </source>
</evidence>
<dbReference type="SUPFAM" id="SSF56281">
    <property type="entry name" value="Metallo-hydrolase/oxidoreductase"/>
    <property type="match status" value="1"/>
</dbReference>
<protein>
    <submittedName>
        <fullName evidence="1">Uncharacterized protein</fullName>
    </submittedName>
</protein>
<gene>
    <name evidence="1" type="ORF">MES5069_1160017</name>
</gene>
<keyword evidence="2" id="KW-1185">Reference proteome</keyword>
<dbReference type="EMBL" id="CAKXZT010000020">
    <property type="protein sequence ID" value="CAH2395690.1"/>
    <property type="molecule type" value="Genomic_DNA"/>
</dbReference>
<organism evidence="1 2">
    <name type="scientific">Mesorhizobium escarrei</name>
    <dbReference type="NCBI Taxonomy" id="666018"/>
    <lineage>
        <taxon>Bacteria</taxon>
        <taxon>Pseudomonadati</taxon>
        <taxon>Pseudomonadota</taxon>
        <taxon>Alphaproteobacteria</taxon>
        <taxon>Hyphomicrobiales</taxon>
        <taxon>Phyllobacteriaceae</taxon>
        <taxon>Mesorhizobium</taxon>
    </lineage>
</organism>
<reference evidence="1 2" key="1">
    <citation type="submission" date="2022-03" db="EMBL/GenBank/DDBJ databases">
        <authorList>
            <person name="Brunel B."/>
        </authorList>
    </citation>
    <scope>NUCLEOTIDE SEQUENCE [LARGE SCALE GENOMIC DNA]</scope>
    <source>
        <strain evidence="1">STM5069sample</strain>
    </source>
</reference>
<dbReference type="InterPro" id="IPR036866">
    <property type="entry name" value="RibonucZ/Hydroxyglut_hydro"/>
</dbReference>
<comment type="caution">
    <text evidence="1">The sequence shown here is derived from an EMBL/GenBank/DDBJ whole genome shotgun (WGS) entry which is preliminary data.</text>
</comment>
<sequence>MTSLDAHDVASRVSISMGDRECREVKTALRLKIVGSSAGDSFPQWNSNCRLSRAARAGAAGIDQRTQSNLAASADGRDWVLFNASPDIRQQIAQTSELQPSADTPLRSTPICAVVLADGDVARMERFIDNASTTAVSVRSQGDKPLKASCIAA</sequence>
<dbReference type="Proteomes" id="UP001153050">
    <property type="component" value="Unassembled WGS sequence"/>
</dbReference>
<dbReference type="RefSeq" id="WP_254016581.1">
    <property type="nucleotide sequence ID" value="NZ_CAKXZT010000020.1"/>
</dbReference>